<dbReference type="GO" id="GO:1904680">
    <property type="term" value="F:peptide transmembrane transporter activity"/>
    <property type="evidence" value="ECO:0007669"/>
    <property type="project" value="TreeGrafter"/>
</dbReference>
<dbReference type="SUPFAM" id="SSF53850">
    <property type="entry name" value="Periplasmic binding protein-like II"/>
    <property type="match status" value="1"/>
</dbReference>
<dbReference type="PATRIC" id="fig|742737.3.peg.1924"/>
<name>G5IEH2_9FIRM</name>
<evidence type="ECO:0000313" key="4">
    <source>
        <dbReference type="Proteomes" id="UP000005384"/>
    </source>
</evidence>
<keyword evidence="1" id="KW-0732">Signal</keyword>
<dbReference type="Gene3D" id="3.10.105.10">
    <property type="entry name" value="Dipeptide-binding Protein, Domain 3"/>
    <property type="match status" value="1"/>
</dbReference>
<dbReference type="GO" id="GO:0042597">
    <property type="term" value="C:periplasmic space"/>
    <property type="evidence" value="ECO:0007669"/>
    <property type="project" value="UniProtKB-ARBA"/>
</dbReference>
<feature type="domain" description="Solute-binding protein family 5" evidence="2">
    <location>
        <begin position="110"/>
        <end position="460"/>
    </location>
</feature>
<sequence length="557" mass="61129">MKKKMLALVMAGTLVSGLLAGCGGTGTTTDSAGTTAGTAGEPSTLSADAMTLAVDDGGSVAGKEGKKTKLNCTGGNVTELGPFTNVGAGHMQYRGVVYMKLAYWVGNDMYSDCAESIEQVDDYSYRIKLYDGIYDSNGNPFDASDLVFCLEEIKNIGKISYHRQIEKVEQEDDLTVLITLDNNLSSSFRDFADKTLLVTKESYEASPDGMATDPVGFTQYKVTSFIPSSSVVYEKVEDYWQKDESKITRHYEANVDVIEMHMLTEAAQKVSGLQTGDLQLANELGYVNVTQFQGNPDFMIDEQLNISDCLALFFNMTDQGACADDLALRQAILYAIDKQELLDSQGLGETLKDFSCSVYNGFNEEWLTKDAYDYNPEKAKELLKESHYNGEPIRLLSSATEIYKTLAEIITANLQSVGINCEMVVREAAAWTSATFASAQEYDIAIKGAGYASGNIEDSYKKVGSDTVSDIPGTTFFGWKNQELIDLCNEVTVIGGMTPEKINQIHDICYENAVGMGLYCTYTQYVASGDVTDVWQYGTYYVPNATHFKPDYAVYAQ</sequence>
<reference evidence="3 4" key="1">
    <citation type="submission" date="2011-08" db="EMBL/GenBank/DDBJ databases">
        <title>The Genome Sequence of Clostridium hathewayi WAL-18680.</title>
        <authorList>
            <consortium name="The Broad Institute Genome Sequencing Platform"/>
            <person name="Earl A."/>
            <person name="Ward D."/>
            <person name="Feldgarden M."/>
            <person name="Gevers D."/>
            <person name="Finegold S.M."/>
            <person name="Summanen P.H."/>
            <person name="Molitoris D.R."/>
            <person name="Song M."/>
            <person name="Daigneault M."/>
            <person name="Allen-Vercoe E."/>
            <person name="Young S.K."/>
            <person name="Zeng Q."/>
            <person name="Gargeya S."/>
            <person name="Fitzgerald M."/>
            <person name="Haas B."/>
            <person name="Abouelleil A."/>
            <person name="Alvarado L."/>
            <person name="Arachchi H.M."/>
            <person name="Berlin A."/>
            <person name="Brown A."/>
            <person name="Chapman S.B."/>
            <person name="Chen Z."/>
            <person name="Dunbar C."/>
            <person name="Freedman E."/>
            <person name="Gearin G."/>
            <person name="Gellesch M."/>
            <person name="Goldberg J."/>
            <person name="Griggs A."/>
            <person name="Gujja S."/>
            <person name="Heiman D."/>
            <person name="Howarth C."/>
            <person name="Larson L."/>
            <person name="Lui A."/>
            <person name="MacDonald P.J.P."/>
            <person name="Montmayeur A."/>
            <person name="Murphy C."/>
            <person name="Neiman D."/>
            <person name="Pearson M."/>
            <person name="Priest M."/>
            <person name="Roberts A."/>
            <person name="Saif S."/>
            <person name="Shea T."/>
            <person name="Shenoy N."/>
            <person name="Sisk P."/>
            <person name="Stolte C."/>
            <person name="Sykes S."/>
            <person name="Wortman J."/>
            <person name="Nusbaum C."/>
            <person name="Birren B."/>
        </authorList>
    </citation>
    <scope>NUCLEOTIDE SEQUENCE [LARGE SCALE GENOMIC DNA]</scope>
    <source>
        <strain evidence="3 4">WAL-18680</strain>
    </source>
</reference>
<organism evidence="3 4">
    <name type="scientific">Hungatella hathewayi WAL-18680</name>
    <dbReference type="NCBI Taxonomy" id="742737"/>
    <lineage>
        <taxon>Bacteria</taxon>
        <taxon>Bacillati</taxon>
        <taxon>Bacillota</taxon>
        <taxon>Clostridia</taxon>
        <taxon>Lachnospirales</taxon>
        <taxon>Lachnospiraceae</taxon>
        <taxon>Hungatella</taxon>
    </lineage>
</organism>
<dbReference type="Proteomes" id="UP000005384">
    <property type="component" value="Unassembled WGS sequence"/>
</dbReference>
<dbReference type="Gene3D" id="3.40.190.10">
    <property type="entry name" value="Periplasmic binding protein-like II"/>
    <property type="match status" value="1"/>
</dbReference>
<comment type="caution">
    <text evidence="3">The sequence shown here is derived from an EMBL/GenBank/DDBJ whole genome shotgun (WGS) entry which is preliminary data.</text>
</comment>
<accession>G5IEH2</accession>
<dbReference type="EMBL" id="ADLN01000035">
    <property type="protein sequence ID" value="EHI60121.1"/>
    <property type="molecule type" value="Genomic_DNA"/>
</dbReference>
<dbReference type="RefSeq" id="WP_006779879.1">
    <property type="nucleotide sequence ID" value="NZ_CP040506.1"/>
</dbReference>
<protein>
    <recommendedName>
        <fullName evidence="2">Solute-binding protein family 5 domain-containing protein</fullName>
    </recommendedName>
</protein>
<evidence type="ECO:0000256" key="1">
    <source>
        <dbReference type="SAM" id="SignalP"/>
    </source>
</evidence>
<dbReference type="GO" id="GO:0043190">
    <property type="term" value="C:ATP-binding cassette (ABC) transporter complex"/>
    <property type="evidence" value="ECO:0007669"/>
    <property type="project" value="InterPro"/>
</dbReference>
<dbReference type="InterPro" id="IPR000914">
    <property type="entry name" value="SBP_5_dom"/>
</dbReference>
<feature type="chain" id="PRO_5039535905" description="Solute-binding protein family 5 domain-containing protein" evidence="1">
    <location>
        <begin position="21"/>
        <end position="557"/>
    </location>
</feature>
<dbReference type="Pfam" id="PF00496">
    <property type="entry name" value="SBP_bac_5"/>
    <property type="match status" value="1"/>
</dbReference>
<dbReference type="GO" id="GO:0015833">
    <property type="term" value="P:peptide transport"/>
    <property type="evidence" value="ECO:0007669"/>
    <property type="project" value="TreeGrafter"/>
</dbReference>
<gene>
    <name evidence="3" type="ORF">HMPREF9473_01899</name>
</gene>
<dbReference type="PIRSF" id="PIRSF002741">
    <property type="entry name" value="MppA"/>
    <property type="match status" value="1"/>
</dbReference>
<dbReference type="AlphaFoldDB" id="G5IEH2"/>
<dbReference type="InterPro" id="IPR030678">
    <property type="entry name" value="Peptide/Ni-bd"/>
</dbReference>
<evidence type="ECO:0000313" key="3">
    <source>
        <dbReference type="EMBL" id="EHI60121.1"/>
    </source>
</evidence>
<dbReference type="OrthoDB" id="9772924at2"/>
<proteinExistence type="predicted"/>
<dbReference type="PROSITE" id="PS51257">
    <property type="entry name" value="PROKAR_LIPOPROTEIN"/>
    <property type="match status" value="1"/>
</dbReference>
<dbReference type="InterPro" id="IPR039424">
    <property type="entry name" value="SBP_5"/>
</dbReference>
<keyword evidence="4" id="KW-1185">Reference proteome</keyword>
<dbReference type="CDD" id="cd00995">
    <property type="entry name" value="PBP2_NikA_DppA_OppA_like"/>
    <property type="match status" value="1"/>
</dbReference>
<dbReference type="HOGENOM" id="CLU_017028_7_4_9"/>
<feature type="signal peptide" evidence="1">
    <location>
        <begin position="1"/>
        <end position="20"/>
    </location>
</feature>
<dbReference type="PANTHER" id="PTHR30290">
    <property type="entry name" value="PERIPLASMIC BINDING COMPONENT OF ABC TRANSPORTER"/>
    <property type="match status" value="1"/>
</dbReference>
<evidence type="ECO:0000259" key="2">
    <source>
        <dbReference type="Pfam" id="PF00496"/>
    </source>
</evidence>